<dbReference type="AlphaFoldDB" id="A0A6S6SI83"/>
<evidence type="ECO:0000256" key="1">
    <source>
        <dbReference type="ARBA" id="ARBA00022747"/>
    </source>
</evidence>
<accession>A0A6S6SI83</accession>
<protein>
    <submittedName>
        <fullName evidence="3">Uncharacterized protein</fullName>
    </submittedName>
</protein>
<name>A0A6S6SI83_9BACT</name>
<dbReference type="GO" id="GO:0009307">
    <property type="term" value="P:DNA restriction-modification system"/>
    <property type="evidence" value="ECO:0007669"/>
    <property type="project" value="UniProtKB-KW"/>
</dbReference>
<gene>
    <name evidence="3" type="ORF">HELGO_WM37954</name>
</gene>
<dbReference type="EMBL" id="CACVAR010000159">
    <property type="protein sequence ID" value="CAA6807086.1"/>
    <property type="molecule type" value="Genomic_DNA"/>
</dbReference>
<evidence type="ECO:0000313" key="3">
    <source>
        <dbReference type="EMBL" id="CAA6807086.1"/>
    </source>
</evidence>
<sequence length="157" mass="17913">MKLQEIAEVIKGVHLLEGNVKEKVKKYKELSMLSLEPIAFLDERKMINVDASQTVSPKQLTRAGDVIVSLYSPMIACYVEKGQEGYVVPHYMSIIRMKNYIRLDSRFIVHFINSTRGRRALTRTLEHYSSSKPTSLSLVVLNEVELLAGTNNLMERL</sequence>
<keyword evidence="2" id="KW-0238">DNA-binding</keyword>
<dbReference type="GO" id="GO:0003677">
    <property type="term" value="F:DNA binding"/>
    <property type="evidence" value="ECO:0007669"/>
    <property type="project" value="UniProtKB-KW"/>
</dbReference>
<dbReference type="InterPro" id="IPR044946">
    <property type="entry name" value="Restrct_endonuc_typeI_TRD_sf"/>
</dbReference>
<organism evidence="3">
    <name type="scientific">uncultured Sulfurovum sp</name>
    <dbReference type="NCBI Taxonomy" id="269237"/>
    <lineage>
        <taxon>Bacteria</taxon>
        <taxon>Pseudomonadati</taxon>
        <taxon>Campylobacterota</taxon>
        <taxon>Epsilonproteobacteria</taxon>
        <taxon>Campylobacterales</taxon>
        <taxon>Sulfurovaceae</taxon>
        <taxon>Sulfurovum</taxon>
        <taxon>environmental samples</taxon>
    </lineage>
</organism>
<reference evidence="3" key="1">
    <citation type="submission" date="2020-01" db="EMBL/GenBank/DDBJ databases">
        <authorList>
            <person name="Meier V. D."/>
            <person name="Meier V D."/>
        </authorList>
    </citation>
    <scope>NUCLEOTIDE SEQUENCE</scope>
    <source>
        <strain evidence="3">HLG_WM_MAG_03</strain>
    </source>
</reference>
<dbReference type="Gene3D" id="3.90.220.20">
    <property type="entry name" value="DNA methylase specificity domains"/>
    <property type="match status" value="1"/>
</dbReference>
<dbReference type="SUPFAM" id="SSF116734">
    <property type="entry name" value="DNA methylase specificity domain"/>
    <property type="match status" value="1"/>
</dbReference>
<keyword evidence="1" id="KW-0680">Restriction system</keyword>
<proteinExistence type="predicted"/>
<evidence type="ECO:0000256" key="2">
    <source>
        <dbReference type="ARBA" id="ARBA00023125"/>
    </source>
</evidence>